<dbReference type="RefSeq" id="WP_085089121.1">
    <property type="nucleotide sequence ID" value="NZ_BLKV01000001.1"/>
</dbReference>
<dbReference type="EMBL" id="BLKV01000001">
    <property type="protein sequence ID" value="GFG70447.1"/>
    <property type="molecule type" value="Genomic_DNA"/>
</dbReference>
<sequence>MSRHLTRSRSIAIGLAVLAFAGVLIWYVTSNERHRPLTVTAQFEEAVGLYEGNAVSILGMPVGKVTEITPKDSYVEVKLIIDKNVDIPADVQAVTVATSILTDRHVELTPPYAGGSKLRDGDVVGLARTRTPVEFDRTLAMADKLSRALEGDGRGHGPLANLIGIGAKISAGSGPDIKSALDQLSQALRLSEDNGAATGKTVASIAASLADLTQAAADNDTAIREFGSNVRALSDLVAAENLGAGSTGAKVNQILDQATALLEKNRGTLKSTVGDFGDLTTALTDNRRQVEEILDVLPLVGTNIYNAVDPSGRTLRIHPTLDKLMLNGQMAKEVCNLAGIKDLGCATGTVADNAPEFGTTFFVAGMTGLLERMAGAEK</sequence>
<feature type="domain" description="Mce/MlaD" evidence="2">
    <location>
        <begin position="36"/>
        <end position="111"/>
    </location>
</feature>
<dbReference type="InterPro" id="IPR005693">
    <property type="entry name" value="Mce"/>
</dbReference>
<protein>
    <submittedName>
        <fullName evidence="3">Putative Mce family protein</fullName>
    </submittedName>
</protein>
<dbReference type="InterPro" id="IPR052336">
    <property type="entry name" value="MlaD_Phospholipid_Transporter"/>
</dbReference>
<evidence type="ECO:0000256" key="1">
    <source>
        <dbReference type="SAM" id="Phobius"/>
    </source>
</evidence>
<name>A0A7I9XM33_9MYCO</name>
<evidence type="ECO:0000313" key="4">
    <source>
        <dbReference type="Proteomes" id="UP000465263"/>
    </source>
</evidence>
<comment type="caution">
    <text evidence="3">The sequence shown here is derived from an EMBL/GenBank/DDBJ whole genome shotgun (WGS) entry which is preliminary data.</text>
</comment>
<dbReference type="GO" id="GO:0005576">
    <property type="term" value="C:extracellular region"/>
    <property type="evidence" value="ECO:0007669"/>
    <property type="project" value="TreeGrafter"/>
</dbReference>
<evidence type="ECO:0000259" key="2">
    <source>
        <dbReference type="Pfam" id="PF02470"/>
    </source>
</evidence>
<dbReference type="Proteomes" id="UP000465263">
    <property type="component" value="Unassembled WGS sequence"/>
</dbReference>
<keyword evidence="1" id="KW-1133">Transmembrane helix</keyword>
<dbReference type="OrthoDB" id="4516955at2"/>
<gene>
    <name evidence="3" type="ORF">MSEN_21670</name>
</gene>
<dbReference type="PANTHER" id="PTHR33371:SF4">
    <property type="entry name" value="INTERMEMBRANE PHOSPHOLIPID TRANSPORT SYSTEM BINDING PROTEIN MLAD"/>
    <property type="match status" value="1"/>
</dbReference>
<keyword evidence="1" id="KW-0472">Membrane</keyword>
<evidence type="ECO:0000313" key="3">
    <source>
        <dbReference type="EMBL" id="GFG70447.1"/>
    </source>
</evidence>
<dbReference type="AlphaFoldDB" id="A0A7I9XM33"/>
<reference evidence="3 4" key="1">
    <citation type="journal article" date="2019" name="Emerg. Microbes Infect.">
        <title>Comprehensive subspecies identification of 175 nontuberculous mycobacteria species based on 7547 genomic profiles.</title>
        <authorList>
            <person name="Matsumoto Y."/>
            <person name="Kinjo T."/>
            <person name="Motooka D."/>
            <person name="Nabeya D."/>
            <person name="Jung N."/>
            <person name="Uechi K."/>
            <person name="Horii T."/>
            <person name="Iida T."/>
            <person name="Fujita J."/>
            <person name="Nakamura S."/>
        </authorList>
    </citation>
    <scope>NUCLEOTIDE SEQUENCE [LARGE SCALE GENOMIC DNA]</scope>
    <source>
        <strain evidence="3 4">JCM 16017</strain>
    </source>
</reference>
<dbReference type="InterPro" id="IPR003399">
    <property type="entry name" value="Mce/MlaD"/>
</dbReference>
<dbReference type="Pfam" id="PF02470">
    <property type="entry name" value="MlaD"/>
    <property type="match status" value="1"/>
</dbReference>
<dbReference type="PANTHER" id="PTHR33371">
    <property type="entry name" value="INTERMEMBRANE PHOSPHOLIPID TRANSPORT SYSTEM BINDING PROTEIN MLAD-RELATED"/>
    <property type="match status" value="1"/>
</dbReference>
<feature type="transmembrane region" description="Helical" evidence="1">
    <location>
        <begin position="12"/>
        <end position="29"/>
    </location>
</feature>
<proteinExistence type="predicted"/>
<keyword evidence="1" id="KW-0812">Transmembrane</keyword>
<dbReference type="NCBIfam" id="TIGR00996">
    <property type="entry name" value="Mtu_fam_mce"/>
    <property type="match status" value="1"/>
</dbReference>
<keyword evidence="4" id="KW-1185">Reference proteome</keyword>
<organism evidence="3 4">
    <name type="scientific">Mycolicibacter senuensis</name>
    <dbReference type="NCBI Taxonomy" id="386913"/>
    <lineage>
        <taxon>Bacteria</taxon>
        <taxon>Bacillati</taxon>
        <taxon>Actinomycetota</taxon>
        <taxon>Actinomycetes</taxon>
        <taxon>Mycobacteriales</taxon>
        <taxon>Mycobacteriaceae</taxon>
        <taxon>Mycolicibacter</taxon>
    </lineage>
</organism>
<accession>A0A7I9XM33</accession>